<reference evidence="2 3" key="1">
    <citation type="submission" date="2019-03" db="EMBL/GenBank/DDBJ databases">
        <title>Subsurface microbial communities from deep shales in Ohio and West Virginia, USA.</title>
        <authorList>
            <person name="Wrighton K."/>
        </authorList>
    </citation>
    <scope>NUCLEOTIDE SEQUENCE [LARGE SCALE GENOMIC DNA]</scope>
    <source>
        <strain evidence="2 3">DSMZ 11287</strain>
    </source>
</reference>
<comment type="caution">
    <text evidence="2">The sequence shown here is derived from an EMBL/GenBank/DDBJ whole genome shotgun (WGS) entry which is preliminary data.</text>
</comment>
<dbReference type="AlphaFoldDB" id="A0A4R8GME4"/>
<dbReference type="EMBL" id="SOEF01000015">
    <property type="protein sequence ID" value="TDX43641.1"/>
    <property type="molecule type" value="Genomic_DNA"/>
</dbReference>
<evidence type="ECO:0000313" key="2">
    <source>
        <dbReference type="EMBL" id="TDX43641.1"/>
    </source>
</evidence>
<protein>
    <submittedName>
        <fullName evidence="2">Uncharacterized protein DUF1883</fullName>
    </submittedName>
</protein>
<evidence type="ECO:0000313" key="3">
    <source>
        <dbReference type="Proteomes" id="UP000295472"/>
    </source>
</evidence>
<evidence type="ECO:0000259" key="1">
    <source>
        <dbReference type="Pfam" id="PF08980"/>
    </source>
</evidence>
<dbReference type="InterPro" id="IPR036488">
    <property type="entry name" value="DUF1883-like_sf"/>
</dbReference>
<gene>
    <name evidence="2" type="ORF">C7954_11522</name>
</gene>
<dbReference type="Gene3D" id="4.10.1210.10">
    <property type="entry name" value="Atu1913-like"/>
    <property type="match status" value="1"/>
</dbReference>
<dbReference type="Proteomes" id="UP000295472">
    <property type="component" value="Unassembled WGS sequence"/>
</dbReference>
<dbReference type="GeneID" id="57012744"/>
<sequence length="86" mass="9901">MQYQFYDLKNVSAGKIVEVQLEYAANVRVMDRTNYLKFKAGKRYKFIGGYVKQSPFKAEIPRTGHWYVVVDLGGYSGKVKSAVWVL</sequence>
<accession>A0A4R8GME4</accession>
<proteinExistence type="predicted"/>
<dbReference type="Pfam" id="PF08980">
    <property type="entry name" value="DUF1883"/>
    <property type="match status" value="1"/>
</dbReference>
<feature type="domain" description="DUF1883" evidence="1">
    <location>
        <begin position="1"/>
        <end position="84"/>
    </location>
</feature>
<organism evidence="2 3">
    <name type="scientific">Halanaerobium congolense</name>
    <dbReference type="NCBI Taxonomy" id="54121"/>
    <lineage>
        <taxon>Bacteria</taxon>
        <taxon>Bacillati</taxon>
        <taxon>Bacillota</taxon>
        <taxon>Clostridia</taxon>
        <taxon>Halanaerobiales</taxon>
        <taxon>Halanaerobiaceae</taxon>
        <taxon>Halanaerobium</taxon>
    </lineage>
</organism>
<dbReference type="RefSeq" id="WP_134059179.1">
    <property type="nucleotide sequence ID" value="NZ_SOEF01000015.1"/>
</dbReference>
<name>A0A4R8GME4_9FIRM</name>
<dbReference type="SUPFAM" id="SSF141099">
    <property type="entry name" value="Atu1913-like"/>
    <property type="match status" value="1"/>
</dbReference>
<dbReference type="InterPro" id="IPR015073">
    <property type="entry name" value="DUF1883"/>
</dbReference>